<keyword evidence="3 6" id="KW-0238">DNA-binding</keyword>
<evidence type="ECO:0000256" key="4">
    <source>
        <dbReference type="ARBA" id="ARBA00023163"/>
    </source>
</evidence>
<dbReference type="PANTHER" id="PTHR11037:SF16">
    <property type="entry name" value="GRAINYHEAD-LIKE PROTEIN 1 HOMOLOG"/>
    <property type="match status" value="1"/>
</dbReference>
<comment type="subcellular location">
    <subcellularLocation>
        <location evidence="1 6">Nucleus</location>
    </subcellularLocation>
</comment>
<keyword evidence="2" id="KW-0805">Transcription regulation</keyword>
<evidence type="ECO:0000256" key="2">
    <source>
        <dbReference type="ARBA" id="ARBA00023015"/>
    </source>
</evidence>
<dbReference type="PANTHER" id="PTHR11037">
    <property type="entry name" value="TRANSCRIPTION FACTOR CP2"/>
    <property type="match status" value="1"/>
</dbReference>
<dbReference type="AlphaFoldDB" id="A0A9D3MGF6"/>
<feature type="region of interest" description="Disordered" evidence="7">
    <location>
        <begin position="158"/>
        <end position="205"/>
    </location>
</feature>
<evidence type="ECO:0000256" key="7">
    <source>
        <dbReference type="SAM" id="MobiDB-lite"/>
    </source>
</evidence>
<organism evidence="9 10">
    <name type="scientific">Anguilla anguilla</name>
    <name type="common">European freshwater eel</name>
    <name type="synonym">Muraena anguilla</name>
    <dbReference type="NCBI Taxonomy" id="7936"/>
    <lineage>
        <taxon>Eukaryota</taxon>
        <taxon>Metazoa</taxon>
        <taxon>Chordata</taxon>
        <taxon>Craniata</taxon>
        <taxon>Vertebrata</taxon>
        <taxon>Euteleostomi</taxon>
        <taxon>Actinopterygii</taxon>
        <taxon>Neopterygii</taxon>
        <taxon>Teleostei</taxon>
        <taxon>Anguilliformes</taxon>
        <taxon>Anguillidae</taxon>
        <taxon>Anguilla</taxon>
    </lineage>
</organism>
<dbReference type="Pfam" id="PF25416">
    <property type="entry name" value="GRHL1_C"/>
    <property type="match status" value="1"/>
</dbReference>
<dbReference type="PROSITE" id="PS51968">
    <property type="entry name" value="GRH_CP2_DB"/>
    <property type="match status" value="1"/>
</dbReference>
<gene>
    <name evidence="9" type="ORF">ANANG_G00118700</name>
</gene>
<protein>
    <recommendedName>
        <fullName evidence="8">Grh/CP2 DB domain-containing protein</fullName>
    </recommendedName>
</protein>
<feature type="domain" description="Grh/CP2 DB" evidence="8">
    <location>
        <begin position="241"/>
        <end position="477"/>
    </location>
</feature>
<dbReference type="InterPro" id="IPR057520">
    <property type="entry name" value="GRHL1/CP2_C"/>
</dbReference>
<dbReference type="InterPro" id="IPR040167">
    <property type="entry name" value="TF_CP2-like"/>
</dbReference>
<keyword evidence="4" id="KW-0804">Transcription</keyword>
<keyword evidence="5 6" id="KW-0539">Nucleus</keyword>
<evidence type="ECO:0000256" key="5">
    <source>
        <dbReference type="ARBA" id="ARBA00023242"/>
    </source>
</evidence>
<dbReference type="EMBL" id="JAFIRN010000006">
    <property type="protein sequence ID" value="KAG5846790.1"/>
    <property type="molecule type" value="Genomic_DNA"/>
</dbReference>
<proteinExistence type="predicted"/>
<dbReference type="GO" id="GO:0001228">
    <property type="term" value="F:DNA-binding transcription activator activity, RNA polymerase II-specific"/>
    <property type="evidence" value="ECO:0007669"/>
    <property type="project" value="TreeGrafter"/>
</dbReference>
<dbReference type="GO" id="GO:0005634">
    <property type="term" value="C:nucleus"/>
    <property type="evidence" value="ECO:0007669"/>
    <property type="project" value="UniProtKB-SubCell"/>
</dbReference>
<reference evidence="9" key="1">
    <citation type="submission" date="2021-01" db="EMBL/GenBank/DDBJ databases">
        <title>A chromosome-scale assembly of European eel, Anguilla anguilla.</title>
        <authorList>
            <person name="Henkel C."/>
            <person name="Jong-Raadsen S.A."/>
            <person name="Dufour S."/>
            <person name="Weltzien F.-A."/>
            <person name="Palstra A.P."/>
            <person name="Pelster B."/>
            <person name="Spaink H.P."/>
            <person name="Van Den Thillart G.E."/>
            <person name="Jansen H."/>
            <person name="Zahm M."/>
            <person name="Klopp C."/>
            <person name="Cedric C."/>
            <person name="Louis A."/>
            <person name="Berthelot C."/>
            <person name="Parey E."/>
            <person name="Roest Crollius H."/>
            <person name="Montfort J."/>
            <person name="Robinson-Rechavi M."/>
            <person name="Bucao C."/>
            <person name="Bouchez O."/>
            <person name="Gislard M."/>
            <person name="Lluch J."/>
            <person name="Milhes M."/>
            <person name="Lampietro C."/>
            <person name="Lopez Roques C."/>
            <person name="Donnadieu C."/>
            <person name="Braasch I."/>
            <person name="Desvignes T."/>
            <person name="Postlethwait J."/>
            <person name="Bobe J."/>
            <person name="Guiguen Y."/>
            <person name="Dirks R."/>
        </authorList>
    </citation>
    <scope>NUCLEOTIDE SEQUENCE</scope>
    <source>
        <strain evidence="9">Tag_6206</strain>
        <tissue evidence="9">Liver</tissue>
    </source>
</reference>
<comment type="caution">
    <text evidence="9">The sequence shown here is derived from an EMBL/GenBank/DDBJ whole genome shotgun (WGS) entry which is preliminary data.</text>
</comment>
<accession>A0A9D3MGF6</accession>
<dbReference type="InterPro" id="IPR007604">
    <property type="entry name" value="CP2"/>
</dbReference>
<evidence type="ECO:0000313" key="9">
    <source>
        <dbReference type="EMBL" id="KAG5846790.1"/>
    </source>
</evidence>
<evidence type="ECO:0000256" key="3">
    <source>
        <dbReference type="ARBA" id="ARBA00023125"/>
    </source>
</evidence>
<name>A0A9D3MGF6_ANGAN</name>
<dbReference type="Proteomes" id="UP001044222">
    <property type="component" value="Unassembled WGS sequence"/>
</dbReference>
<evidence type="ECO:0000259" key="8">
    <source>
        <dbReference type="PROSITE" id="PS51968"/>
    </source>
</evidence>
<keyword evidence="10" id="KW-1185">Reference proteome</keyword>
<evidence type="ECO:0000256" key="6">
    <source>
        <dbReference type="PROSITE-ProRule" id="PRU01313"/>
    </source>
</evidence>
<evidence type="ECO:0000256" key="1">
    <source>
        <dbReference type="ARBA" id="ARBA00004123"/>
    </source>
</evidence>
<feature type="compositionally biased region" description="Low complexity" evidence="7">
    <location>
        <begin position="185"/>
        <end position="194"/>
    </location>
</feature>
<dbReference type="GO" id="GO:0000978">
    <property type="term" value="F:RNA polymerase II cis-regulatory region sequence-specific DNA binding"/>
    <property type="evidence" value="ECO:0007669"/>
    <property type="project" value="TreeGrafter"/>
</dbReference>
<feature type="compositionally biased region" description="Basic residues" evidence="7">
    <location>
        <begin position="175"/>
        <end position="184"/>
    </location>
</feature>
<evidence type="ECO:0000313" key="10">
    <source>
        <dbReference type="Proteomes" id="UP001044222"/>
    </source>
</evidence>
<feature type="compositionally biased region" description="Low complexity" evidence="7">
    <location>
        <begin position="158"/>
        <end position="174"/>
    </location>
</feature>
<dbReference type="Pfam" id="PF04516">
    <property type="entry name" value="CP2"/>
    <property type="match status" value="1"/>
</dbReference>
<sequence>MTQEQSNRRAVLVMQNDLGYGQRRAYTDEDEAWRSFLENPLTAATKAMMSVNGDDDSAAALSLLYDYYKVPREKRPPMTKNDSLGGDATANKRNHMVPFQEVAMAMTDSRLQVLRTVPFSMVVPGDQQCRDKRDPFPLPDTTVTVSVAAAATAPAYPTKTEAAPHGFPGPLLPGRRPRPARRRAAQAQALQPRRAVPRPDSTFPEPFKDGSQEVLPFPGDLQLHVGSAVSANGNSPFHTVSCHNFEYTLEALKSLRQKSAGDPLTYLNKGQFYPINLKELSNGKTLPNSISKARSVVMLVFGEEKSRDEQLKHWKYWHSRQHTAKQRCIDIADYKGSFDTITNMEEIAYNAISFTWDTNEEPRIYVSVNCLSTDFSSQKGVKGLPLSLQIDTYSYSSGSSQPVHRACCQIKVFCDKGAERKVRDEERKQTRRKGKCVGTSINLGTFPDGRGQMLHKTVDVTTFKEMSDFDSQPVLFVPDYISGIHHHPYLAQDGDDGSDMKRLLFAAEDEFGSPPNKVPRADKPRKVLLYVRKETDEVFDALMLNTPTLAGLIEAVSDKYKVPPEKFGKVYKRSKKGILVNMDDNIIQHYSNEDTFQIHMEEQDGVYKLTLTEI</sequence>